<gene>
    <name evidence="1" type="ORF">THIAE_02770</name>
</gene>
<dbReference type="HOGENOM" id="CLU_3384294_0_0_6"/>
<organism evidence="1 2">
    <name type="scientific">Thiomicrospira aerophila AL3</name>
    <dbReference type="NCBI Taxonomy" id="717772"/>
    <lineage>
        <taxon>Bacteria</taxon>
        <taxon>Pseudomonadati</taxon>
        <taxon>Pseudomonadota</taxon>
        <taxon>Gammaproteobacteria</taxon>
        <taxon>Thiotrichales</taxon>
        <taxon>Piscirickettsiaceae</taxon>
        <taxon>Thiomicrospira</taxon>
    </lineage>
</organism>
<sequence>MADWLKLAAINDARQQSGQGLRIFKQLELHNKP</sequence>
<accession>W0DY79</accession>
<evidence type="ECO:0000313" key="1">
    <source>
        <dbReference type="EMBL" id="AHF02203.1"/>
    </source>
</evidence>
<name>W0DY79_9GAMM</name>
<protein>
    <submittedName>
        <fullName evidence="1">Uncharacterized protein</fullName>
    </submittedName>
</protein>
<dbReference type="KEGG" id="tao:THIAE_02770"/>
<dbReference type="AlphaFoldDB" id="W0DY79"/>
<reference evidence="1 2" key="1">
    <citation type="submission" date="2013-12" db="EMBL/GenBank/DDBJ databases">
        <authorList>
            <consortium name="DOE Joint Genome Institute"/>
            <person name="Kappler U."/>
            <person name="Huntemann M."/>
            <person name="Han J."/>
            <person name="Chen A."/>
            <person name="Kyrpides N."/>
            <person name="Mavromatis K."/>
            <person name="Markowitz V."/>
            <person name="Palaniappan K."/>
            <person name="Ivanova N."/>
            <person name="Schaumberg A."/>
            <person name="Pati A."/>
            <person name="Liolios K."/>
            <person name="Nordberg H.P."/>
            <person name="Cantor M.N."/>
            <person name="Hua S.X."/>
            <person name="Woyke T."/>
        </authorList>
    </citation>
    <scope>NUCLEOTIDE SEQUENCE [LARGE SCALE GENOMIC DNA]</scope>
    <source>
        <strain evidence="2">AL2</strain>
    </source>
</reference>
<dbReference type="Proteomes" id="UP000005380">
    <property type="component" value="Chromosome"/>
</dbReference>
<keyword evidence="2" id="KW-1185">Reference proteome</keyword>
<evidence type="ECO:0000313" key="2">
    <source>
        <dbReference type="Proteomes" id="UP000005380"/>
    </source>
</evidence>
<dbReference type="STRING" id="717772.THIAE_02770"/>
<dbReference type="EMBL" id="CP007030">
    <property type="protein sequence ID" value="AHF02203.1"/>
    <property type="molecule type" value="Genomic_DNA"/>
</dbReference>
<proteinExistence type="predicted"/>
<dbReference type="InParanoid" id="W0DY79"/>